<accession>A0A4Y2U0I3</accession>
<dbReference type="EMBL" id="BGPR01032879">
    <property type="protein sequence ID" value="GBO06591.1"/>
    <property type="molecule type" value="Genomic_DNA"/>
</dbReference>
<sequence length="104" mass="12130">MIVASLLEPSVHLQGREPNLRIPASGPRRRTIVSNKRILTHTKENLPVRGRSDLRTPKSFRRLNGEHIVRCKKKDFKLIKTEPLNKLHKKLKQLTIQLILTKRE</sequence>
<dbReference type="EMBL" id="BGPR01032798">
    <property type="protein sequence ID" value="GBO06489.1"/>
    <property type="molecule type" value="Genomic_DNA"/>
</dbReference>
<comment type="caution">
    <text evidence="1">The sequence shown here is derived from an EMBL/GenBank/DDBJ whole genome shotgun (WGS) entry which is preliminary data.</text>
</comment>
<reference evidence="1 3" key="1">
    <citation type="journal article" date="2019" name="Sci. Rep.">
        <title>Orb-weaving spider Araneus ventricosus genome elucidates the spidroin gene catalogue.</title>
        <authorList>
            <person name="Kono N."/>
            <person name="Nakamura H."/>
            <person name="Ohtoshi R."/>
            <person name="Moran D.A.P."/>
            <person name="Shinohara A."/>
            <person name="Yoshida Y."/>
            <person name="Fujiwara M."/>
            <person name="Mori M."/>
            <person name="Tomita M."/>
            <person name="Arakawa K."/>
        </authorList>
    </citation>
    <scope>NUCLEOTIDE SEQUENCE [LARGE SCALE GENOMIC DNA]</scope>
</reference>
<dbReference type="Proteomes" id="UP000499080">
    <property type="component" value="Unassembled WGS sequence"/>
</dbReference>
<evidence type="ECO:0000313" key="2">
    <source>
        <dbReference type="EMBL" id="GBO06591.1"/>
    </source>
</evidence>
<name>A0A4Y2U0I3_ARAVE</name>
<evidence type="ECO:0000313" key="3">
    <source>
        <dbReference type="Proteomes" id="UP000499080"/>
    </source>
</evidence>
<dbReference type="AlphaFoldDB" id="A0A4Y2U0I3"/>
<gene>
    <name evidence="2" type="ORF">AVEN_135305_1</name>
    <name evidence="1" type="ORF">AVEN_35016_1</name>
</gene>
<keyword evidence="3" id="KW-1185">Reference proteome</keyword>
<organism evidence="1 3">
    <name type="scientific">Araneus ventricosus</name>
    <name type="common">Orbweaver spider</name>
    <name type="synonym">Epeira ventricosa</name>
    <dbReference type="NCBI Taxonomy" id="182803"/>
    <lineage>
        <taxon>Eukaryota</taxon>
        <taxon>Metazoa</taxon>
        <taxon>Ecdysozoa</taxon>
        <taxon>Arthropoda</taxon>
        <taxon>Chelicerata</taxon>
        <taxon>Arachnida</taxon>
        <taxon>Araneae</taxon>
        <taxon>Araneomorphae</taxon>
        <taxon>Entelegynae</taxon>
        <taxon>Araneoidea</taxon>
        <taxon>Araneidae</taxon>
        <taxon>Araneus</taxon>
    </lineage>
</organism>
<evidence type="ECO:0000313" key="1">
    <source>
        <dbReference type="EMBL" id="GBO06489.1"/>
    </source>
</evidence>
<proteinExistence type="predicted"/>
<protein>
    <submittedName>
        <fullName evidence="1">Uncharacterized protein</fullName>
    </submittedName>
</protein>